<dbReference type="AlphaFoldDB" id="A0A7R9BLH4"/>
<keyword evidence="3" id="KW-1185">Reference proteome</keyword>
<reference evidence="2" key="1">
    <citation type="submission" date="2020-11" db="EMBL/GenBank/DDBJ databases">
        <authorList>
            <person name="Tran Van P."/>
        </authorList>
    </citation>
    <scope>NUCLEOTIDE SEQUENCE</scope>
</reference>
<accession>A0A7R9BLH4</accession>
<proteinExistence type="predicted"/>
<dbReference type="EMBL" id="OA882577">
    <property type="protein sequence ID" value="CAD7276053.1"/>
    <property type="molecule type" value="Genomic_DNA"/>
</dbReference>
<dbReference type="OrthoDB" id="5962009at2759"/>
<evidence type="ECO:0000313" key="2">
    <source>
        <dbReference type="EMBL" id="CAD7276053.1"/>
    </source>
</evidence>
<dbReference type="Proteomes" id="UP000678499">
    <property type="component" value="Unassembled WGS sequence"/>
</dbReference>
<keyword evidence="1" id="KW-0676">Redox-active center</keyword>
<evidence type="ECO:0008006" key="4">
    <source>
        <dbReference type="Google" id="ProtNLM"/>
    </source>
</evidence>
<evidence type="ECO:0000256" key="1">
    <source>
        <dbReference type="ARBA" id="ARBA00023284"/>
    </source>
</evidence>
<dbReference type="SUPFAM" id="SSF52833">
    <property type="entry name" value="Thioredoxin-like"/>
    <property type="match status" value="1"/>
</dbReference>
<evidence type="ECO:0000313" key="3">
    <source>
        <dbReference type="Proteomes" id="UP000678499"/>
    </source>
</evidence>
<dbReference type="Gene3D" id="3.40.30.10">
    <property type="entry name" value="Glutaredoxin"/>
    <property type="match status" value="1"/>
</dbReference>
<dbReference type="InterPro" id="IPR036249">
    <property type="entry name" value="Thioredoxin-like_sf"/>
</dbReference>
<dbReference type="EMBL" id="CAJPEX010000540">
    <property type="protein sequence ID" value="CAG0916205.1"/>
    <property type="molecule type" value="Genomic_DNA"/>
</dbReference>
<name>A0A7R9BLH4_9CRUS</name>
<protein>
    <recommendedName>
        <fullName evidence="4">Migration and invasion enhancer 1</fullName>
    </recommendedName>
</protein>
<gene>
    <name evidence="2" type="ORF">NMOB1V02_LOCUS3831</name>
</gene>
<dbReference type="NCBIfam" id="TIGR02174">
    <property type="entry name" value="CXXU_selWTH"/>
    <property type="match status" value="1"/>
</dbReference>
<dbReference type="Pfam" id="PF10262">
    <property type="entry name" value="Rdx"/>
    <property type="match status" value="1"/>
</dbReference>
<organism evidence="2">
    <name type="scientific">Notodromas monacha</name>
    <dbReference type="NCBI Taxonomy" id="399045"/>
    <lineage>
        <taxon>Eukaryota</taxon>
        <taxon>Metazoa</taxon>
        <taxon>Ecdysozoa</taxon>
        <taxon>Arthropoda</taxon>
        <taxon>Crustacea</taxon>
        <taxon>Oligostraca</taxon>
        <taxon>Ostracoda</taxon>
        <taxon>Podocopa</taxon>
        <taxon>Podocopida</taxon>
        <taxon>Cypridocopina</taxon>
        <taxon>Cypridoidea</taxon>
        <taxon>Cyprididae</taxon>
        <taxon>Notodromas</taxon>
    </lineage>
</organism>
<dbReference type="InterPro" id="IPR011893">
    <property type="entry name" value="Selenoprotein_Rdx-typ"/>
</dbReference>
<sequence>MPVVVDVEYCGPCGYQGIFEDLASIIESNIPNVAVHGNPEGRARSFEVKINDTLVFSRLISNAFPDPNEIAEIAAASCVGVTPTWATHMMS</sequence>